<name>A0A6H0XIJ0_DUNSA</name>
<feature type="compositionally biased region" description="Polar residues" evidence="1">
    <location>
        <begin position="42"/>
        <end position="52"/>
    </location>
</feature>
<feature type="domain" description="Amine oxidase" evidence="2">
    <location>
        <begin position="70"/>
        <end position="553"/>
    </location>
</feature>
<dbReference type="AlphaFoldDB" id="A0A6H0XIJ0"/>
<dbReference type="Gene3D" id="3.50.50.60">
    <property type="entry name" value="FAD/NAD(P)-binding domain"/>
    <property type="match status" value="2"/>
</dbReference>
<evidence type="ECO:0000256" key="1">
    <source>
        <dbReference type="SAM" id="MobiDB-lite"/>
    </source>
</evidence>
<evidence type="ECO:0000259" key="2">
    <source>
        <dbReference type="Pfam" id="PF01593"/>
    </source>
</evidence>
<proteinExistence type="evidence at transcript level"/>
<dbReference type="SUPFAM" id="SSF51905">
    <property type="entry name" value="FAD/NAD(P)-binding domain"/>
    <property type="match status" value="1"/>
</dbReference>
<dbReference type="EMBL" id="MN732759">
    <property type="protein sequence ID" value="QIW94442.1"/>
    <property type="molecule type" value="mRNA"/>
</dbReference>
<dbReference type="GO" id="GO:0016491">
    <property type="term" value="F:oxidoreductase activity"/>
    <property type="evidence" value="ECO:0007669"/>
    <property type="project" value="InterPro"/>
</dbReference>
<dbReference type="InterPro" id="IPR045892">
    <property type="entry name" value="CrtISO-like"/>
</dbReference>
<reference evidence="3" key="1">
    <citation type="submission" date="2019-11" db="EMBL/GenBank/DDBJ databases">
        <authorList>
            <person name="Zhu Q."/>
            <person name="Zheng J."/>
        </authorList>
    </citation>
    <scope>NUCLEOTIDE SEQUENCE</scope>
    <source>
        <strain evidence="3">CRTISO</strain>
    </source>
</reference>
<dbReference type="PANTHER" id="PTHR46313">
    <property type="match status" value="1"/>
</dbReference>
<organism evidence="3">
    <name type="scientific">Dunaliella salina</name>
    <name type="common">Green alga</name>
    <name type="synonym">Protococcus salinus</name>
    <dbReference type="NCBI Taxonomy" id="3046"/>
    <lineage>
        <taxon>Eukaryota</taxon>
        <taxon>Viridiplantae</taxon>
        <taxon>Chlorophyta</taxon>
        <taxon>core chlorophytes</taxon>
        <taxon>Chlorophyceae</taxon>
        <taxon>CS clade</taxon>
        <taxon>Chlamydomonadales</taxon>
        <taxon>Dunaliellaceae</taxon>
        <taxon>Dunaliella</taxon>
    </lineage>
</organism>
<dbReference type="InterPro" id="IPR002937">
    <property type="entry name" value="Amino_oxidase"/>
</dbReference>
<accession>A0A6H0XIJ0</accession>
<protein>
    <submittedName>
        <fullName evidence="3">Carotene synthesis related protein</fullName>
    </submittedName>
</protein>
<dbReference type="PANTHER" id="PTHR46313:SF1">
    <property type="entry name" value="FAD_NAD(P)-BINDING OXIDOREDUCTASE FAMILY PROTEIN"/>
    <property type="match status" value="1"/>
</dbReference>
<dbReference type="InterPro" id="IPR036188">
    <property type="entry name" value="FAD/NAD-bd_sf"/>
</dbReference>
<dbReference type="GO" id="GO:0016116">
    <property type="term" value="P:carotenoid metabolic process"/>
    <property type="evidence" value="ECO:0007669"/>
    <property type="project" value="InterPro"/>
</dbReference>
<dbReference type="Pfam" id="PF01593">
    <property type="entry name" value="Amino_oxidase"/>
    <property type="match status" value="1"/>
</dbReference>
<evidence type="ECO:0000313" key="3">
    <source>
        <dbReference type="EMBL" id="QIW94442.1"/>
    </source>
</evidence>
<reference evidence="3" key="2">
    <citation type="journal article" date="2020" name="Aquat. Toxicol.">
        <title>Transcription activation of #-carotene biosynthetic genes at the initial stage of stresses as an indicator of the increased #-carotene accumulation in isolated Dunaliella salina strain GY-H13.</title>
        <authorList>
            <person name="Zhu Q.-L."/>
            <person name="Zheng J.-L."/>
            <person name="Liu J."/>
        </authorList>
    </citation>
    <scope>NUCLEOTIDE SEQUENCE</scope>
    <source>
        <strain evidence="3">CRTISO</strain>
    </source>
</reference>
<feature type="region of interest" description="Disordered" evidence="1">
    <location>
        <begin position="35"/>
        <end position="58"/>
    </location>
</feature>
<sequence length="570" mass="61621">MQVYRLRSGARCGWAGKPAQHSLVRGVVRQRGILRAPGAGAEQTSAPTSSQPKGEARSHETEIVVIGSGIGGLCCAAMLAKYGHKVTVAESHYTPGGAAHSYQNKGYHFESGPSLYSGMTGKGKEANPLGHVLQAIGEPLDCKYYNTWNVLVPEGTFLTQVGNDNFGSVLSKIRGPEAVQEWNSLQELMRPLASAAAALPPAAMRLDPWAAITVGRYLPDLITQGPVAAQLTGPFANILDKNIKDPFIKNWMNLLCFLLSGLPANGTIAAEIAYMFNEWYRPNCSLEFPMGGSQAMVSALVRGLEKRGGRLLLNSHVERIISDDNRGASGVVLRGGGTIKATEAVVSNASVWDTVKMLPPSIVPEQWRRERVQTPPCPSFMHLHLGFDATGLDDLELHHIVVNSWDKGVDAEQNVVLISIASVMDPSLAPAGKHCLHAYLPATEPYALWEGLDRKSDEYKKLKEERSQVLWSAVERIIPDIRSRVEVSAVGTPLTHQRYLRRHRGSYGPAISAGDARVLPVTTPIPRLYCTGDGTFPGIGLPAVAASGAITANTLSPITEHWRMLDEIGV</sequence>